<dbReference type="GO" id="GO:0010181">
    <property type="term" value="F:FMN binding"/>
    <property type="evidence" value="ECO:0007669"/>
    <property type="project" value="TreeGrafter"/>
</dbReference>
<evidence type="ECO:0000256" key="3">
    <source>
        <dbReference type="SAM" id="MobiDB-lite"/>
    </source>
</evidence>
<dbReference type="Pfam" id="PF02441">
    <property type="entry name" value="Flavoprotein"/>
    <property type="match status" value="1"/>
</dbReference>
<protein>
    <recommendedName>
        <fullName evidence="4">Flavoprotein domain-containing protein</fullName>
    </recommendedName>
</protein>
<feature type="compositionally biased region" description="Polar residues" evidence="3">
    <location>
        <begin position="120"/>
        <end position="130"/>
    </location>
</feature>
<feature type="region of interest" description="Disordered" evidence="3">
    <location>
        <begin position="422"/>
        <end position="506"/>
    </location>
</feature>
<feature type="compositionally biased region" description="Polar residues" evidence="3">
    <location>
        <begin position="194"/>
        <end position="203"/>
    </location>
</feature>
<proteinExistence type="inferred from homology"/>
<feature type="domain" description="Flavoprotein" evidence="4">
    <location>
        <begin position="235"/>
        <end position="414"/>
    </location>
</feature>
<feature type="compositionally biased region" description="Polar residues" evidence="3">
    <location>
        <begin position="150"/>
        <end position="162"/>
    </location>
</feature>
<evidence type="ECO:0000256" key="2">
    <source>
        <dbReference type="ARBA" id="ARBA00038350"/>
    </source>
</evidence>
<dbReference type="FunCoup" id="G8ZQH5">
    <property type="interactions" value="216"/>
</dbReference>
<feature type="compositionally biased region" description="Basic and acidic residues" evidence="3">
    <location>
        <begin position="1"/>
        <end position="11"/>
    </location>
</feature>
<dbReference type="KEGG" id="tdl:TDEL_0B07400"/>
<feature type="compositionally biased region" description="Low complexity" evidence="3">
    <location>
        <begin position="108"/>
        <end position="119"/>
    </location>
</feature>
<dbReference type="GO" id="GO:0071513">
    <property type="term" value="C:phosphopantothenoylcysteine decarboxylase complex"/>
    <property type="evidence" value="ECO:0007669"/>
    <property type="project" value="EnsemblFungi"/>
</dbReference>
<evidence type="ECO:0000313" key="5">
    <source>
        <dbReference type="EMBL" id="CCE90869.1"/>
    </source>
</evidence>
<feature type="compositionally biased region" description="Acidic residues" evidence="3">
    <location>
        <begin position="426"/>
        <end position="448"/>
    </location>
</feature>
<feature type="region of interest" description="Disordered" evidence="3">
    <location>
        <begin position="190"/>
        <end position="214"/>
    </location>
</feature>
<dbReference type="Proteomes" id="UP000005627">
    <property type="component" value="Chromosome 2"/>
</dbReference>
<comment type="similarity">
    <text evidence="2">Belongs to the HFCD (homooligomeric flavin containing Cys decarboxylase) superfamily.</text>
</comment>
<feature type="compositionally biased region" description="Acidic residues" evidence="3">
    <location>
        <begin position="455"/>
        <end position="485"/>
    </location>
</feature>
<feature type="compositionally biased region" description="Basic and acidic residues" evidence="3">
    <location>
        <begin position="163"/>
        <end position="176"/>
    </location>
</feature>
<organism evidence="5 6">
    <name type="scientific">Torulaspora delbrueckii</name>
    <name type="common">Yeast</name>
    <name type="synonym">Candida colliculosa</name>
    <dbReference type="NCBI Taxonomy" id="4950"/>
    <lineage>
        <taxon>Eukaryota</taxon>
        <taxon>Fungi</taxon>
        <taxon>Dikarya</taxon>
        <taxon>Ascomycota</taxon>
        <taxon>Saccharomycotina</taxon>
        <taxon>Saccharomycetes</taxon>
        <taxon>Saccharomycetales</taxon>
        <taxon>Saccharomycetaceae</taxon>
        <taxon>Torulaspora</taxon>
    </lineage>
</organism>
<feature type="compositionally biased region" description="Basic and acidic residues" evidence="3">
    <location>
        <begin position="62"/>
        <end position="73"/>
    </location>
</feature>
<dbReference type="InParanoid" id="G8ZQH5"/>
<dbReference type="InterPro" id="IPR036551">
    <property type="entry name" value="Flavin_trans-like"/>
</dbReference>
<dbReference type="GO" id="GO:0004633">
    <property type="term" value="F:phosphopantothenoylcysteine decarboxylase activity"/>
    <property type="evidence" value="ECO:0007669"/>
    <property type="project" value="EnsemblFungi"/>
</dbReference>
<accession>G8ZQH5</accession>
<dbReference type="STRING" id="1076872.G8ZQH5"/>
<dbReference type="RefSeq" id="XP_003680080.1">
    <property type="nucleotide sequence ID" value="XM_003680032.1"/>
</dbReference>
<dbReference type="HOGENOM" id="CLU_014402_2_1_1"/>
<dbReference type="PANTHER" id="PTHR14359:SF6">
    <property type="entry name" value="PHOSPHOPANTOTHENOYLCYSTEINE DECARBOXYLASE"/>
    <property type="match status" value="1"/>
</dbReference>
<dbReference type="eggNOG" id="KOG0672">
    <property type="taxonomic scope" value="Eukaryota"/>
</dbReference>
<feature type="compositionally biased region" description="Basic residues" evidence="3">
    <location>
        <begin position="489"/>
        <end position="506"/>
    </location>
</feature>
<evidence type="ECO:0000313" key="6">
    <source>
        <dbReference type="Proteomes" id="UP000005627"/>
    </source>
</evidence>
<dbReference type="PANTHER" id="PTHR14359">
    <property type="entry name" value="HOMO-OLIGOMERIC FLAVIN CONTAINING CYS DECARBOXYLASE FAMILY"/>
    <property type="match status" value="1"/>
</dbReference>
<dbReference type="AlphaFoldDB" id="G8ZQH5"/>
<dbReference type="GeneID" id="11505263"/>
<dbReference type="GO" id="GO:0042802">
    <property type="term" value="F:identical protein binding"/>
    <property type="evidence" value="ECO:0007669"/>
    <property type="project" value="EnsemblFungi"/>
</dbReference>
<dbReference type="GO" id="GO:1990143">
    <property type="term" value="C:CoA-synthesizing protein complex"/>
    <property type="evidence" value="ECO:0007669"/>
    <property type="project" value="EnsemblFungi"/>
</dbReference>
<feature type="region of interest" description="Disordered" evidence="3">
    <location>
        <begin position="1"/>
        <end position="176"/>
    </location>
</feature>
<gene>
    <name evidence="5" type="primary">TDEL0B07400</name>
    <name evidence="5" type="ORF">TDEL_0B07400</name>
</gene>
<evidence type="ECO:0000259" key="4">
    <source>
        <dbReference type="Pfam" id="PF02441"/>
    </source>
</evidence>
<keyword evidence="6" id="KW-1185">Reference proteome</keyword>
<keyword evidence="1" id="KW-0173">Coenzyme A biosynthesis</keyword>
<evidence type="ECO:0000256" key="1">
    <source>
        <dbReference type="ARBA" id="ARBA00022993"/>
    </source>
</evidence>
<name>G8ZQH5_TORDE</name>
<dbReference type="SUPFAM" id="SSF52507">
    <property type="entry name" value="Homo-oligomeric flavin-containing Cys decarboxylases, HFCD"/>
    <property type="match status" value="1"/>
</dbReference>
<dbReference type="EMBL" id="HE616743">
    <property type="protein sequence ID" value="CCE90869.1"/>
    <property type="molecule type" value="Genomic_DNA"/>
</dbReference>
<dbReference type="Gene3D" id="3.40.50.1950">
    <property type="entry name" value="Flavin prenyltransferase-like"/>
    <property type="match status" value="1"/>
</dbReference>
<dbReference type="InterPro" id="IPR003382">
    <property type="entry name" value="Flavoprotein"/>
</dbReference>
<dbReference type="GO" id="GO:0015937">
    <property type="term" value="P:coenzyme A biosynthetic process"/>
    <property type="evidence" value="ECO:0007669"/>
    <property type="project" value="UniProtKB-KW"/>
</dbReference>
<sequence>MDGEERGERGSHMSPNGADEKKPVSILNNWPAGKYPVPKEQDNRPVYYRSGNLRSANASGDEIEKPRPTELKELPSTGSIPRYTSFEKYKNSNSNSNSSQKLKISTDSPVESSPQKSSSACSNTAVSFTVSDEAKIPHHRYSISAKPGRSSGTNSPNASSDQLSEKTDSPSDEKNSIVHMPGDFIYFEPRSKANVPSTGSNPETPTPRKEIIKPSNGPQVPFTEFFQKQDDKKFHILIGATGSVATIKVPLIIDKLYKIYGREKVSIQLIVTKPAEHFLRGLKISTDVKIWREEDEWYGFKKMGDPVLHHELRKWADIFLIAPLSANSLAKLANGICDNLLTSVMRDWAPSTPVLVAPAMNTFMYINPMTKTHLKIIQEDAPFITVLKPVEKVLICGDIGMGGMREWNDIVEILRRRITELHKTDEEDEEEEDDDEEDDEDEEEDEEQDRTKPENDEDDEDEEDDGEDEDEDEDDDEEDEYEDETYGAKKYRKPKSLMPWRRKPAM</sequence>
<dbReference type="OrthoDB" id="1532798at2759"/>
<reference evidence="5 6" key="1">
    <citation type="journal article" date="2011" name="Proc. Natl. Acad. Sci. U.S.A.">
        <title>Evolutionary erosion of yeast sex chromosomes by mating-type switching accidents.</title>
        <authorList>
            <person name="Gordon J.L."/>
            <person name="Armisen D."/>
            <person name="Proux-Wera E."/>
            <person name="Oheigeartaigh S.S."/>
            <person name="Byrne K.P."/>
            <person name="Wolfe K.H."/>
        </authorList>
    </citation>
    <scope>NUCLEOTIDE SEQUENCE [LARGE SCALE GENOMIC DNA]</scope>
    <source>
        <strain evidence="6">ATCC 10662 / CBS 1146 / NBRC 0425 / NCYC 2629 / NRRL Y-866</strain>
    </source>
</reference>